<reference evidence="1" key="1">
    <citation type="journal article" date="2020" name="New Phytol.">
        <title>Comparative genomics reveals dynamic genome evolution in host specialist ectomycorrhizal fungi.</title>
        <authorList>
            <person name="Lofgren L.A."/>
            <person name="Nguyen N.H."/>
            <person name="Vilgalys R."/>
            <person name="Ruytinx J."/>
            <person name="Liao H.L."/>
            <person name="Branco S."/>
            <person name="Kuo A."/>
            <person name="LaButti K."/>
            <person name="Lipzen A."/>
            <person name="Andreopoulos W."/>
            <person name="Pangilinan J."/>
            <person name="Riley R."/>
            <person name="Hundley H."/>
            <person name="Na H."/>
            <person name="Barry K."/>
            <person name="Grigoriev I.V."/>
            <person name="Stajich J.E."/>
            <person name="Kennedy P.G."/>
        </authorList>
    </citation>
    <scope>NUCLEOTIDE SEQUENCE</scope>
    <source>
        <strain evidence="1">S12</strain>
    </source>
</reference>
<accession>A0A9P7DAG9</accession>
<dbReference type="RefSeq" id="XP_041153648.1">
    <property type="nucleotide sequence ID" value="XM_041307668.1"/>
</dbReference>
<sequence>MCPRYSNKRQSSRTLGDPGSGGIADLYDVVDTIGLMTIDDVDNLEANLIMDLTRARHNVFVAEKTLVDCVVREHEVMTNLSKYKSAISKQKLDKADVGLGHMRITFKKHGLSHCSMPPGFHDSFTASQCHVTIQLD</sequence>
<organism evidence="1 2">
    <name type="scientific">Suillus plorans</name>
    <dbReference type="NCBI Taxonomy" id="116603"/>
    <lineage>
        <taxon>Eukaryota</taxon>
        <taxon>Fungi</taxon>
        <taxon>Dikarya</taxon>
        <taxon>Basidiomycota</taxon>
        <taxon>Agaricomycotina</taxon>
        <taxon>Agaricomycetes</taxon>
        <taxon>Agaricomycetidae</taxon>
        <taxon>Boletales</taxon>
        <taxon>Suillineae</taxon>
        <taxon>Suillaceae</taxon>
        <taxon>Suillus</taxon>
    </lineage>
</organism>
<dbReference type="EMBL" id="JABBWE010000096">
    <property type="protein sequence ID" value="KAG1786186.1"/>
    <property type="molecule type" value="Genomic_DNA"/>
</dbReference>
<evidence type="ECO:0000313" key="2">
    <source>
        <dbReference type="Proteomes" id="UP000719766"/>
    </source>
</evidence>
<dbReference type="GeneID" id="64601432"/>
<evidence type="ECO:0000313" key="1">
    <source>
        <dbReference type="EMBL" id="KAG1786186.1"/>
    </source>
</evidence>
<gene>
    <name evidence="1" type="ORF">HD556DRAFT_1449919</name>
</gene>
<dbReference type="OrthoDB" id="2640494at2759"/>
<dbReference type="AlphaFoldDB" id="A0A9P7DAG9"/>
<keyword evidence="2" id="KW-1185">Reference proteome</keyword>
<proteinExistence type="predicted"/>
<name>A0A9P7DAG9_9AGAM</name>
<dbReference type="Proteomes" id="UP000719766">
    <property type="component" value="Unassembled WGS sequence"/>
</dbReference>
<protein>
    <submittedName>
        <fullName evidence="1">Uncharacterized protein</fullName>
    </submittedName>
</protein>
<comment type="caution">
    <text evidence="1">The sequence shown here is derived from an EMBL/GenBank/DDBJ whole genome shotgun (WGS) entry which is preliminary data.</text>
</comment>